<dbReference type="HAMAP" id="MF_00688">
    <property type="entry name" value="Leu_Phe_trans"/>
    <property type="match status" value="1"/>
</dbReference>
<comment type="catalytic activity">
    <reaction evidence="4">
        <text>N-terminal L-lysyl-[protein] + L-leucyl-tRNA(Leu) = N-terminal L-leucyl-L-lysyl-[protein] + tRNA(Leu) + H(+)</text>
        <dbReference type="Rhea" id="RHEA:12340"/>
        <dbReference type="Rhea" id="RHEA-COMP:9613"/>
        <dbReference type="Rhea" id="RHEA-COMP:9622"/>
        <dbReference type="Rhea" id="RHEA-COMP:12670"/>
        <dbReference type="Rhea" id="RHEA-COMP:12671"/>
        <dbReference type="ChEBI" id="CHEBI:15378"/>
        <dbReference type="ChEBI" id="CHEBI:65249"/>
        <dbReference type="ChEBI" id="CHEBI:78442"/>
        <dbReference type="ChEBI" id="CHEBI:78494"/>
        <dbReference type="ChEBI" id="CHEBI:133043"/>
        <dbReference type="EC" id="2.3.2.6"/>
    </reaction>
</comment>
<evidence type="ECO:0000313" key="5">
    <source>
        <dbReference type="EMBL" id="TDP64239.1"/>
    </source>
</evidence>
<accession>A0A4R6QM27</accession>
<dbReference type="EC" id="2.3.2.6" evidence="4"/>
<dbReference type="InterPro" id="IPR004616">
    <property type="entry name" value="Leu/Phe-tRNA_Trfase"/>
</dbReference>
<proteinExistence type="inferred from homology"/>
<dbReference type="InterPro" id="IPR042203">
    <property type="entry name" value="Leu/Phe-tRNA_Trfase_C"/>
</dbReference>
<dbReference type="GO" id="GO:0030163">
    <property type="term" value="P:protein catabolic process"/>
    <property type="evidence" value="ECO:0007669"/>
    <property type="project" value="UniProtKB-UniRule"/>
</dbReference>
<dbReference type="InParanoid" id="A0A4R6QM27"/>
<dbReference type="Pfam" id="PF03588">
    <property type="entry name" value="Leu_Phe_trans"/>
    <property type="match status" value="1"/>
</dbReference>
<name>A0A4R6QM27_9BURK</name>
<evidence type="ECO:0000256" key="4">
    <source>
        <dbReference type="HAMAP-Rule" id="MF_00688"/>
    </source>
</evidence>
<reference evidence="5 6" key="1">
    <citation type="submission" date="2019-03" db="EMBL/GenBank/DDBJ databases">
        <title>Genomic Encyclopedia of Type Strains, Phase IV (KMG-IV): sequencing the most valuable type-strain genomes for metagenomic binning, comparative biology and taxonomic classification.</title>
        <authorList>
            <person name="Goeker M."/>
        </authorList>
    </citation>
    <scope>NUCLEOTIDE SEQUENCE [LARGE SCALE GENOMIC DNA]</scope>
    <source>
        <strain evidence="5 6">DSM 16998</strain>
    </source>
</reference>
<keyword evidence="1 4" id="KW-0963">Cytoplasm</keyword>
<organism evidence="5 6">
    <name type="scientific">Roseateles toxinivorans</name>
    <dbReference type="NCBI Taxonomy" id="270368"/>
    <lineage>
        <taxon>Bacteria</taxon>
        <taxon>Pseudomonadati</taxon>
        <taxon>Pseudomonadota</taxon>
        <taxon>Betaproteobacteria</taxon>
        <taxon>Burkholderiales</taxon>
        <taxon>Sphaerotilaceae</taxon>
        <taxon>Roseateles</taxon>
    </lineage>
</organism>
<sequence length="245" mass="27406">MVPWLQDPQEPFPPTAKALGQDSDAPGLLAAGGELTLWRLREAYSRGIFPWYGPGQPVLWWSPDPRMVLQTAHFKLSRSLRKTVARFARTPGCEIRVDRDPADTMRCCAGAQREGQNGTWIVPEMLEAYTGWNCVHGIETWVDGELAGGLYGISLGRMFFGESMFSRRSDGSKIALAALICLCREMSISWIDCQQNTKHLASMGAFEVTRDAFERHLAESVPQPAPQHWAFEPSLWQHLGLKSSD</sequence>
<comment type="function">
    <text evidence="4">Functions in the N-end rule pathway of protein degradation where it conjugates Leu, Phe and, less efficiently, Met from aminoacyl-tRNAs to the N-termini of proteins containing an N-terminal arginine or lysine.</text>
</comment>
<dbReference type="InterPro" id="IPR016181">
    <property type="entry name" value="Acyl_CoA_acyltransferase"/>
</dbReference>
<dbReference type="AlphaFoldDB" id="A0A4R6QM27"/>
<dbReference type="FunCoup" id="A0A4R6QM27">
    <property type="interactions" value="305"/>
</dbReference>
<evidence type="ECO:0000256" key="2">
    <source>
        <dbReference type="ARBA" id="ARBA00022679"/>
    </source>
</evidence>
<evidence type="ECO:0000313" key="6">
    <source>
        <dbReference type="Proteomes" id="UP000295361"/>
    </source>
</evidence>
<comment type="catalytic activity">
    <reaction evidence="4">
        <text>N-terminal L-arginyl-[protein] + L-leucyl-tRNA(Leu) = N-terminal L-leucyl-L-arginyl-[protein] + tRNA(Leu) + H(+)</text>
        <dbReference type="Rhea" id="RHEA:50416"/>
        <dbReference type="Rhea" id="RHEA-COMP:9613"/>
        <dbReference type="Rhea" id="RHEA-COMP:9622"/>
        <dbReference type="Rhea" id="RHEA-COMP:12672"/>
        <dbReference type="Rhea" id="RHEA-COMP:12673"/>
        <dbReference type="ChEBI" id="CHEBI:15378"/>
        <dbReference type="ChEBI" id="CHEBI:64719"/>
        <dbReference type="ChEBI" id="CHEBI:78442"/>
        <dbReference type="ChEBI" id="CHEBI:78494"/>
        <dbReference type="ChEBI" id="CHEBI:133044"/>
        <dbReference type="EC" id="2.3.2.6"/>
    </reaction>
</comment>
<evidence type="ECO:0000256" key="1">
    <source>
        <dbReference type="ARBA" id="ARBA00022490"/>
    </source>
</evidence>
<keyword evidence="3 4" id="KW-0012">Acyltransferase</keyword>
<dbReference type="Gene3D" id="3.30.70.3550">
    <property type="entry name" value="Leucyl/phenylalanyl-tRNA-protein transferase, N-terminal domain"/>
    <property type="match status" value="1"/>
</dbReference>
<dbReference type="GO" id="GO:0008914">
    <property type="term" value="F:leucyl-tRNA--protein transferase activity"/>
    <property type="evidence" value="ECO:0007669"/>
    <property type="project" value="UniProtKB-UniRule"/>
</dbReference>
<comment type="catalytic activity">
    <reaction evidence="4">
        <text>L-phenylalanyl-tRNA(Phe) + an N-terminal L-alpha-aminoacyl-[protein] = an N-terminal L-phenylalanyl-L-alpha-aminoacyl-[protein] + tRNA(Phe)</text>
        <dbReference type="Rhea" id="RHEA:43632"/>
        <dbReference type="Rhea" id="RHEA-COMP:9668"/>
        <dbReference type="Rhea" id="RHEA-COMP:9699"/>
        <dbReference type="Rhea" id="RHEA-COMP:10636"/>
        <dbReference type="Rhea" id="RHEA-COMP:10637"/>
        <dbReference type="ChEBI" id="CHEBI:78442"/>
        <dbReference type="ChEBI" id="CHEBI:78531"/>
        <dbReference type="ChEBI" id="CHEBI:78597"/>
        <dbReference type="ChEBI" id="CHEBI:83561"/>
        <dbReference type="EC" id="2.3.2.6"/>
    </reaction>
</comment>
<gene>
    <name evidence="4" type="primary">aat</name>
    <name evidence="5" type="ORF">DES47_104528</name>
</gene>
<dbReference type="InterPro" id="IPR042221">
    <property type="entry name" value="Leu/Phe-tRNA_Trfase_N"/>
</dbReference>
<comment type="similarity">
    <text evidence="4">Belongs to the L/F-transferase family.</text>
</comment>
<dbReference type="GO" id="GO:0005737">
    <property type="term" value="C:cytoplasm"/>
    <property type="evidence" value="ECO:0007669"/>
    <property type="project" value="UniProtKB-SubCell"/>
</dbReference>
<evidence type="ECO:0000256" key="3">
    <source>
        <dbReference type="ARBA" id="ARBA00023315"/>
    </source>
</evidence>
<dbReference type="Gene3D" id="3.40.630.70">
    <property type="entry name" value="Leucyl/phenylalanyl-tRNA-protein transferase, C-terminal domain"/>
    <property type="match status" value="1"/>
</dbReference>
<dbReference type="SUPFAM" id="SSF55729">
    <property type="entry name" value="Acyl-CoA N-acyltransferases (Nat)"/>
    <property type="match status" value="1"/>
</dbReference>
<comment type="subcellular location">
    <subcellularLocation>
        <location evidence="4">Cytoplasm</location>
    </subcellularLocation>
</comment>
<dbReference type="Proteomes" id="UP000295361">
    <property type="component" value="Unassembled WGS sequence"/>
</dbReference>
<dbReference type="OrthoDB" id="9790282at2"/>
<dbReference type="RefSeq" id="WP_133702060.1">
    <property type="nucleotide sequence ID" value="NZ_SNXS01000004.1"/>
</dbReference>
<comment type="caution">
    <text evidence="5">The sequence shown here is derived from an EMBL/GenBank/DDBJ whole genome shotgun (WGS) entry which is preliminary data.</text>
</comment>
<dbReference type="PANTHER" id="PTHR30098:SF2">
    <property type="entry name" value="LEUCYL_PHENYLALANYL-TRNA--PROTEIN TRANSFERASE"/>
    <property type="match status" value="1"/>
</dbReference>
<dbReference type="EMBL" id="SNXS01000004">
    <property type="protein sequence ID" value="TDP64239.1"/>
    <property type="molecule type" value="Genomic_DNA"/>
</dbReference>
<keyword evidence="2 4" id="KW-0808">Transferase</keyword>
<dbReference type="PANTHER" id="PTHR30098">
    <property type="entry name" value="LEUCYL/PHENYLALANYL-TRNA--PROTEIN TRANSFERASE"/>
    <property type="match status" value="1"/>
</dbReference>
<protein>
    <recommendedName>
        <fullName evidence="4">Leucyl/phenylalanyl-tRNA--protein transferase</fullName>
        <ecNumber evidence="4">2.3.2.6</ecNumber>
    </recommendedName>
    <alternativeName>
        <fullName evidence="4">L/F-transferase</fullName>
    </alternativeName>
    <alternativeName>
        <fullName evidence="4">Leucyltransferase</fullName>
    </alternativeName>
    <alternativeName>
        <fullName evidence="4">Phenyalanyltransferase</fullName>
    </alternativeName>
</protein>
<keyword evidence="6" id="KW-1185">Reference proteome</keyword>